<dbReference type="HOGENOM" id="CLU_1100204_0_0_1"/>
<evidence type="ECO:0000313" key="2">
    <source>
        <dbReference type="Proteomes" id="UP000013827"/>
    </source>
</evidence>
<proteinExistence type="predicted"/>
<dbReference type="RefSeq" id="XP_005769817.1">
    <property type="nucleotide sequence ID" value="XM_005769760.1"/>
</dbReference>
<evidence type="ECO:0008006" key="3">
    <source>
        <dbReference type="Google" id="ProtNLM"/>
    </source>
</evidence>
<dbReference type="Proteomes" id="UP000013827">
    <property type="component" value="Unassembled WGS sequence"/>
</dbReference>
<reference evidence="2" key="1">
    <citation type="journal article" date="2013" name="Nature">
        <title>Pan genome of the phytoplankton Emiliania underpins its global distribution.</title>
        <authorList>
            <person name="Read B.A."/>
            <person name="Kegel J."/>
            <person name="Klute M.J."/>
            <person name="Kuo A."/>
            <person name="Lefebvre S.C."/>
            <person name="Maumus F."/>
            <person name="Mayer C."/>
            <person name="Miller J."/>
            <person name="Monier A."/>
            <person name="Salamov A."/>
            <person name="Young J."/>
            <person name="Aguilar M."/>
            <person name="Claverie J.M."/>
            <person name="Frickenhaus S."/>
            <person name="Gonzalez K."/>
            <person name="Herman E.K."/>
            <person name="Lin Y.C."/>
            <person name="Napier J."/>
            <person name="Ogata H."/>
            <person name="Sarno A.F."/>
            <person name="Shmutz J."/>
            <person name="Schroeder D."/>
            <person name="de Vargas C."/>
            <person name="Verret F."/>
            <person name="von Dassow P."/>
            <person name="Valentin K."/>
            <person name="Van de Peer Y."/>
            <person name="Wheeler G."/>
            <person name="Dacks J.B."/>
            <person name="Delwiche C.F."/>
            <person name="Dyhrman S.T."/>
            <person name="Glockner G."/>
            <person name="John U."/>
            <person name="Richards T."/>
            <person name="Worden A.Z."/>
            <person name="Zhang X."/>
            <person name="Grigoriev I.V."/>
            <person name="Allen A.E."/>
            <person name="Bidle K."/>
            <person name="Borodovsky M."/>
            <person name="Bowler C."/>
            <person name="Brownlee C."/>
            <person name="Cock J.M."/>
            <person name="Elias M."/>
            <person name="Gladyshev V.N."/>
            <person name="Groth M."/>
            <person name="Guda C."/>
            <person name="Hadaegh A."/>
            <person name="Iglesias-Rodriguez M.D."/>
            <person name="Jenkins J."/>
            <person name="Jones B.M."/>
            <person name="Lawson T."/>
            <person name="Leese F."/>
            <person name="Lindquist E."/>
            <person name="Lobanov A."/>
            <person name="Lomsadze A."/>
            <person name="Malik S.B."/>
            <person name="Marsh M.E."/>
            <person name="Mackinder L."/>
            <person name="Mock T."/>
            <person name="Mueller-Roeber B."/>
            <person name="Pagarete A."/>
            <person name="Parker M."/>
            <person name="Probert I."/>
            <person name="Quesneville H."/>
            <person name="Raines C."/>
            <person name="Rensing S.A."/>
            <person name="Riano-Pachon D.M."/>
            <person name="Richier S."/>
            <person name="Rokitta S."/>
            <person name="Shiraiwa Y."/>
            <person name="Soanes D.M."/>
            <person name="van der Giezen M."/>
            <person name="Wahlund T.M."/>
            <person name="Williams B."/>
            <person name="Wilson W."/>
            <person name="Wolfe G."/>
            <person name="Wurch L.L."/>
        </authorList>
    </citation>
    <scope>NUCLEOTIDE SEQUENCE</scope>
</reference>
<evidence type="ECO:0000313" key="1">
    <source>
        <dbReference type="EnsemblProtists" id="EOD17388"/>
    </source>
</evidence>
<dbReference type="PaxDb" id="2903-EOD17388"/>
<reference evidence="1" key="2">
    <citation type="submission" date="2024-10" db="UniProtKB">
        <authorList>
            <consortium name="EnsemblProtists"/>
        </authorList>
    </citation>
    <scope>IDENTIFICATION</scope>
</reference>
<dbReference type="GeneID" id="17263538"/>
<dbReference type="KEGG" id="ehx:EMIHUDRAFT_210068"/>
<organism evidence="1 2">
    <name type="scientific">Emiliania huxleyi (strain CCMP1516)</name>
    <dbReference type="NCBI Taxonomy" id="280463"/>
    <lineage>
        <taxon>Eukaryota</taxon>
        <taxon>Haptista</taxon>
        <taxon>Haptophyta</taxon>
        <taxon>Prymnesiophyceae</taxon>
        <taxon>Isochrysidales</taxon>
        <taxon>Noelaerhabdaceae</taxon>
        <taxon>Emiliania</taxon>
    </lineage>
</organism>
<dbReference type="AlphaFoldDB" id="A0A0D3J1K3"/>
<protein>
    <recommendedName>
        <fullName evidence="3">RES domain-containing protein</fullName>
    </recommendedName>
</protein>
<dbReference type="EnsemblProtists" id="EOD17388">
    <property type="protein sequence ID" value="EOD17388"/>
    <property type="gene ID" value="EMIHUDRAFT_210068"/>
</dbReference>
<accession>A0A0D3J1K3</accession>
<sequence>MLLHHASGGDLEVSRRVVGAEWWVQHRSLSAPKGFHFDVDQEQQRRGGALRSPALSSILYLTDAGGPTLILDQVATICSWSGHVLLSPEPAEAELIHPLANRFVLFRAACLHGCLPPLGAGCGVEGAEAAEQPKRTTLLVNWWIGERPAPPSCAEAPPSLLDEMRRASAPHYAEALAAGGGAWKWDEAVARPLDVSDVGTGEACQQVCLEVPLPAGEGPNGRAQAANTPVDLLLPLAGLDIAAAACASPEWVAVG</sequence>
<keyword evidence="2" id="KW-1185">Reference proteome</keyword>
<name>A0A0D3J1K3_EMIH1</name>